<dbReference type="Pfam" id="PF04686">
    <property type="entry name" value="SsgA"/>
    <property type="match status" value="1"/>
</dbReference>
<keyword evidence="8" id="KW-1185">Reference proteome</keyword>
<dbReference type="GO" id="GO:0030428">
    <property type="term" value="C:cell septum"/>
    <property type="evidence" value="ECO:0007669"/>
    <property type="project" value="UniProtKB-SubCell"/>
</dbReference>
<keyword evidence="3 7" id="KW-0132">Cell division</keyword>
<comment type="subcellular location">
    <subcellularLocation>
        <location evidence="1">Cell septum</location>
    </subcellularLocation>
</comment>
<evidence type="ECO:0000256" key="1">
    <source>
        <dbReference type="ARBA" id="ARBA00004431"/>
    </source>
</evidence>
<name>A0A918ZVB7_9ACTN</name>
<evidence type="ECO:0000256" key="2">
    <source>
        <dbReference type="ARBA" id="ARBA00009323"/>
    </source>
</evidence>
<dbReference type="Gene3D" id="2.30.31.20">
    <property type="entry name" value="Sporulation-specific cell division protein SsgB"/>
    <property type="match status" value="1"/>
</dbReference>
<evidence type="ECO:0000313" key="7">
    <source>
        <dbReference type="EMBL" id="GHE72605.1"/>
    </source>
</evidence>
<dbReference type="InterPro" id="IPR006776">
    <property type="entry name" value="SsgB"/>
</dbReference>
<evidence type="ECO:0000256" key="3">
    <source>
        <dbReference type="ARBA" id="ARBA00022618"/>
    </source>
</evidence>
<reference evidence="7" key="2">
    <citation type="submission" date="2020-09" db="EMBL/GenBank/DDBJ databases">
        <authorList>
            <person name="Sun Q."/>
            <person name="Ohkuma M."/>
        </authorList>
    </citation>
    <scope>NUCLEOTIDE SEQUENCE</scope>
    <source>
        <strain evidence="7">JCM 3302</strain>
    </source>
</reference>
<protein>
    <submittedName>
        <fullName evidence="7">Sporulation-specific cell division protein SsgB</fullName>
    </submittedName>
</protein>
<evidence type="ECO:0000256" key="6">
    <source>
        <dbReference type="ARBA" id="ARBA00023306"/>
    </source>
</evidence>
<organism evidence="7 8">
    <name type="scientific">Streptomyces spiralis</name>
    <dbReference type="NCBI Taxonomy" id="66376"/>
    <lineage>
        <taxon>Bacteria</taxon>
        <taxon>Bacillati</taxon>
        <taxon>Actinomycetota</taxon>
        <taxon>Actinomycetes</taxon>
        <taxon>Kitasatosporales</taxon>
        <taxon>Streptomycetaceae</taxon>
        <taxon>Streptomyces</taxon>
    </lineage>
</organism>
<evidence type="ECO:0000256" key="5">
    <source>
        <dbReference type="ARBA" id="ARBA00023210"/>
    </source>
</evidence>
<evidence type="ECO:0000256" key="4">
    <source>
        <dbReference type="ARBA" id="ARBA00022969"/>
    </source>
</evidence>
<dbReference type="AlphaFoldDB" id="A0A918ZVB7"/>
<sequence length="146" mass="15297">MTHPFPSAAPTSVTHEVVAHLVVAGEPPVSLPAELRYDRTDPYAVCLAIGTASTGTVEWVFARGLLSEGTRRPTGVGDVLVIPLQSHRRHAVRIVVRSSAGTAVLDIAASAVTAFLERARAVVPPGAEGRYLDIDRAVEQLLAGGA</sequence>
<proteinExistence type="inferred from homology"/>
<reference evidence="7" key="1">
    <citation type="journal article" date="2014" name="Int. J. Syst. Evol. Microbiol.">
        <title>Complete genome sequence of Corynebacterium casei LMG S-19264T (=DSM 44701T), isolated from a smear-ripened cheese.</title>
        <authorList>
            <consortium name="US DOE Joint Genome Institute (JGI-PGF)"/>
            <person name="Walter F."/>
            <person name="Albersmeier A."/>
            <person name="Kalinowski J."/>
            <person name="Ruckert C."/>
        </authorList>
    </citation>
    <scope>NUCLEOTIDE SEQUENCE</scope>
    <source>
        <strain evidence="7">JCM 3302</strain>
    </source>
</reference>
<evidence type="ECO:0000313" key="8">
    <source>
        <dbReference type="Proteomes" id="UP000641386"/>
    </source>
</evidence>
<comment type="caution">
    <text evidence="7">The sequence shown here is derived from an EMBL/GenBank/DDBJ whole genome shotgun (WGS) entry which is preliminary data.</text>
</comment>
<accession>A0A918ZVB7</accession>
<keyword evidence="4" id="KW-0749">Sporulation</keyword>
<dbReference type="InterPro" id="IPR038658">
    <property type="entry name" value="SsgB_sf"/>
</dbReference>
<dbReference type="GO" id="GO:0030435">
    <property type="term" value="P:sporulation resulting in formation of a cellular spore"/>
    <property type="evidence" value="ECO:0007669"/>
    <property type="project" value="UniProtKB-KW"/>
</dbReference>
<keyword evidence="6" id="KW-0131">Cell cycle</keyword>
<dbReference type="RefSeq" id="WP_189900212.1">
    <property type="nucleotide sequence ID" value="NZ_BNBC01000011.1"/>
</dbReference>
<dbReference type="GO" id="GO:0000917">
    <property type="term" value="P:division septum assembly"/>
    <property type="evidence" value="ECO:0007669"/>
    <property type="project" value="UniProtKB-KW"/>
</dbReference>
<comment type="similarity">
    <text evidence="2">Belongs to the SsgA family.</text>
</comment>
<gene>
    <name evidence="7" type="primary">ssgB</name>
    <name evidence="7" type="ORF">GCM10014715_28440</name>
</gene>
<dbReference type="EMBL" id="BNBC01000011">
    <property type="protein sequence ID" value="GHE72605.1"/>
    <property type="molecule type" value="Genomic_DNA"/>
</dbReference>
<keyword evidence="5" id="KW-0717">Septation</keyword>
<dbReference type="Proteomes" id="UP000641386">
    <property type="component" value="Unassembled WGS sequence"/>
</dbReference>